<comment type="similarity">
    <text evidence="1">Belongs to the LysR transcriptional regulatory family.</text>
</comment>
<dbReference type="Pfam" id="PF03466">
    <property type="entry name" value="LysR_substrate"/>
    <property type="match status" value="1"/>
</dbReference>
<evidence type="ECO:0000256" key="3">
    <source>
        <dbReference type="ARBA" id="ARBA00023125"/>
    </source>
</evidence>
<evidence type="ECO:0000313" key="6">
    <source>
        <dbReference type="EMBL" id="TRW47966.1"/>
    </source>
</evidence>
<dbReference type="EMBL" id="VJWL01000005">
    <property type="protein sequence ID" value="TRW47966.1"/>
    <property type="molecule type" value="Genomic_DNA"/>
</dbReference>
<keyword evidence="2" id="KW-0805">Transcription regulation</keyword>
<evidence type="ECO:0000256" key="1">
    <source>
        <dbReference type="ARBA" id="ARBA00009437"/>
    </source>
</evidence>
<keyword evidence="7" id="KW-1185">Reference proteome</keyword>
<protein>
    <submittedName>
        <fullName evidence="6">LysR family transcriptional regulator</fullName>
    </submittedName>
</protein>
<dbReference type="Gene3D" id="1.10.10.10">
    <property type="entry name" value="Winged helix-like DNA-binding domain superfamily/Winged helix DNA-binding domain"/>
    <property type="match status" value="1"/>
</dbReference>
<dbReference type="PANTHER" id="PTHR30118:SF15">
    <property type="entry name" value="TRANSCRIPTIONAL REGULATORY PROTEIN"/>
    <property type="match status" value="1"/>
</dbReference>
<dbReference type="GO" id="GO:0003677">
    <property type="term" value="F:DNA binding"/>
    <property type="evidence" value="ECO:0007669"/>
    <property type="project" value="UniProtKB-KW"/>
</dbReference>
<dbReference type="PROSITE" id="PS50931">
    <property type="entry name" value="HTH_LYSR"/>
    <property type="match status" value="1"/>
</dbReference>
<sequence length="312" mass="35513">MISNNLRDLDLNLLVVLDVLLSERHVSRAAEKLNMSQPAVSRALAKLREGFADPLLVRSGAGMLLTSRAEKLALDLQPVLRDLNRLVEPPEFDPATDTSLIRITGLDLEIGLYFPMLIRYLRKHAPYMRFEVVRQEADSFPMLERDEVHFSLSGLHPMSAEHSLHRRMLEEVPVVCLMGRDHPLASKQFSVQDYAAAPHGLVSITGRGPGSMDGVLEKVGLSRRVAVRLAGFTSVADFLEHTDLIFTLPQKLAERIAVGRDLVIRELPPSIQQRPVKFYLYWHERYHQDPRIVWVREQLVQLIEQQAQDAFY</sequence>
<feature type="domain" description="HTH lysR-type" evidence="5">
    <location>
        <begin position="9"/>
        <end position="66"/>
    </location>
</feature>
<reference evidence="6 7" key="1">
    <citation type="submission" date="2019-07" db="EMBL/GenBank/DDBJ databases">
        <authorList>
            <person name="Yang M."/>
            <person name="Zhao D."/>
            <person name="Xiang H."/>
        </authorList>
    </citation>
    <scope>NUCLEOTIDE SEQUENCE [LARGE SCALE GENOMIC DNA]</scope>
    <source>
        <strain evidence="6 7">IM1326</strain>
    </source>
</reference>
<dbReference type="InterPro" id="IPR036388">
    <property type="entry name" value="WH-like_DNA-bd_sf"/>
</dbReference>
<keyword evidence="4" id="KW-0804">Transcription</keyword>
<dbReference type="PRINTS" id="PR00039">
    <property type="entry name" value="HTHLYSR"/>
</dbReference>
<evidence type="ECO:0000259" key="5">
    <source>
        <dbReference type="PROSITE" id="PS50931"/>
    </source>
</evidence>
<dbReference type="InterPro" id="IPR000847">
    <property type="entry name" value="LysR_HTH_N"/>
</dbReference>
<dbReference type="CDD" id="cd08417">
    <property type="entry name" value="PBP2_Nitroaromatics_like"/>
    <property type="match status" value="1"/>
</dbReference>
<dbReference type="RefSeq" id="WP_143236605.1">
    <property type="nucleotide sequence ID" value="NZ_VJWL01000005.1"/>
</dbReference>
<dbReference type="InterPro" id="IPR037402">
    <property type="entry name" value="YidZ_PBP2"/>
</dbReference>
<keyword evidence="3" id="KW-0238">DNA-binding</keyword>
<dbReference type="InterPro" id="IPR050389">
    <property type="entry name" value="LysR-type_TF"/>
</dbReference>
<evidence type="ECO:0000256" key="4">
    <source>
        <dbReference type="ARBA" id="ARBA00023163"/>
    </source>
</evidence>
<dbReference type="Proteomes" id="UP000320359">
    <property type="component" value="Unassembled WGS sequence"/>
</dbReference>
<proteinExistence type="inferred from homology"/>
<dbReference type="PANTHER" id="PTHR30118">
    <property type="entry name" value="HTH-TYPE TRANSCRIPTIONAL REGULATOR LEUO-RELATED"/>
    <property type="match status" value="1"/>
</dbReference>
<organism evidence="6 7">
    <name type="scientific">Aliidiomarina halalkaliphila</name>
    <dbReference type="NCBI Taxonomy" id="2593535"/>
    <lineage>
        <taxon>Bacteria</taxon>
        <taxon>Pseudomonadati</taxon>
        <taxon>Pseudomonadota</taxon>
        <taxon>Gammaproteobacteria</taxon>
        <taxon>Alteromonadales</taxon>
        <taxon>Idiomarinaceae</taxon>
        <taxon>Aliidiomarina</taxon>
    </lineage>
</organism>
<accession>A0A552WZ61</accession>
<dbReference type="OrthoDB" id="6621790at2"/>
<evidence type="ECO:0000313" key="7">
    <source>
        <dbReference type="Proteomes" id="UP000320359"/>
    </source>
</evidence>
<dbReference type="SUPFAM" id="SSF53850">
    <property type="entry name" value="Periplasmic binding protein-like II"/>
    <property type="match status" value="1"/>
</dbReference>
<name>A0A552WZ61_9GAMM</name>
<gene>
    <name evidence="6" type="ORF">FM042_11585</name>
</gene>
<dbReference type="InterPro" id="IPR005119">
    <property type="entry name" value="LysR_subst-bd"/>
</dbReference>
<comment type="caution">
    <text evidence="6">The sequence shown here is derived from an EMBL/GenBank/DDBJ whole genome shotgun (WGS) entry which is preliminary data.</text>
</comment>
<dbReference type="InterPro" id="IPR036390">
    <property type="entry name" value="WH_DNA-bd_sf"/>
</dbReference>
<dbReference type="SUPFAM" id="SSF46785">
    <property type="entry name" value="Winged helix' DNA-binding domain"/>
    <property type="match status" value="1"/>
</dbReference>
<dbReference type="GO" id="GO:0003700">
    <property type="term" value="F:DNA-binding transcription factor activity"/>
    <property type="evidence" value="ECO:0007669"/>
    <property type="project" value="InterPro"/>
</dbReference>
<dbReference type="Pfam" id="PF00126">
    <property type="entry name" value="HTH_1"/>
    <property type="match status" value="1"/>
</dbReference>
<dbReference type="Gene3D" id="3.40.190.10">
    <property type="entry name" value="Periplasmic binding protein-like II"/>
    <property type="match status" value="2"/>
</dbReference>
<evidence type="ECO:0000256" key="2">
    <source>
        <dbReference type="ARBA" id="ARBA00023015"/>
    </source>
</evidence>
<dbReference type="AlphaFoldDB" id="A0A552WZ61"/>